<dbReference type="GO" id="GO:0005840">
    <property type="term" value="C:ribosome"/>
    <property type="evidence" value="ECO:0007669"/>
    <property type="project" value="UniProtKB-KW"/>
</dbReference>
<dbReference type="InterPro" id="IPR001705">
    <property type="entry name" value="Ribosomal_bL33"/>
</dbReference>
<organism evidence="6 7">
    <name type="scientific">Geobacillus thermoleovorans CCB_US3_UF5</name>
    <dbReference type="NCBI Taxonomy" id="1111068"/>
    <lineage>
        <taxon>Bacteria</taxon>
        <taxon>Bacillati</taxon>
        <taxon>Bacillota</taxon>
        <taxon>Bacilli</taxon>
        <taxon>Bacillales</taxon>
        <taxon>Anoxybacillaceae</taxon>
        <taxon>Geobacillus</taxon>
        <taxon>Geobacillus thermoleovorans group</taxon>
    </lineage>
</organism>
<dbReference type="Gene3D" id="2.20.28.120">
    <property type="entry name" value="Ribosomal protein L33"/>
    <property type="match status" value="1"/>
</dbReference>
<accession>A0ABN3ZNT9</accession>
<evidence type="ECO:0000313" key="7">
    <source>
        <dbReference type="Proteomes" id="UP000005636"/>
    </source>
</evidence>
<keyword evidence="3 5" id="KW-0687">Ribonucleoprotein</keyword>
<dbReference type="InterPro" id="IPR038584">
    <property type="entry name" value="Ribosomal_bL33_sf"/>
</dbReference>
<name>A0ABN3ZNT9_GEOTH</name>
<dbReference type="NCBIfam" id="NF001860">
    <property type="entry name" value="PRK00595.1"/>
    <property type="match status" value="1"/>
</dbReference>
<gene>
    <name evidence="5" type="primary">rpmG</name>
    <name evidence="6" type="ORF">GTCCBUS3UF5_1030</name>
</gene>
<comment type="similarity">
    <text evidence="1 5">Belongs to the bacterial ribosomal protein bL33 family.</text>
</comment>
<evidence type="ECO:0000256" key="2">
    <source>
        <dbReference type="ARBA" id="ARBA00022980"/>
    </source>
</evidence>
<evidence type="ECO:0000256" key="3">
    <source>
        <dbReference type="ARBA" id="ARBA00023274"/>
    </source>
</evidence>
<dbReference type="InterPro" id="IPR011332">
    <property type="entry name" value="Ribosomal_zn-bd"/>
</dbReference>
<dbReference type="NCBIfam" id="TIGR01023">
    <property type="entry name" value="rpmG_bact"/>
    <property type="match status" value="1"/>
</dbReference>
<reference evidence="6 7" key="1">
    <citation type="submission" date="2011-11" db="EMBL/GenBank/DDBJ databases">
        <title>Complete genome sequence of thermophilic Geobacillus thermoleovorans CCB_US3_UF5.</title>
        <authorList>
            <person name="Muhd Sakaff M.K.L."/>
            <person name="Abdul Rahman A.Y."/>
            <person name="Saito J.A."/>
            <person name="Hou S."/>
            <person name="Alam M."/>
        </authorList>
    </citation>
    <scope>NUCLEOTIDE SEQUENCE [LARGE SCALE GENOMIC DNA]</scope>
    <source>
        <strain evidence="6 7">CCB_US3_UF5</strain>
    </source>
</reference>
<dbReference type="EMBL" id="CP003125">
    <property type="protein sequence ID" value="AEV17432.1"/>
    <property type="molecule type" value="Genomic_DNA"/>
</dbReference>
<evidence type="ECO:0000256" key="5">
    <source>
        <dbReference type="HAMAP-Rule" id="MF_00294"/>
    </source>
</evidence>
<evidence type="ECO:0000256" key="1">
    <source>
        <dbReference type="ARBA" id="ARBA00007596"/>
    </source>
</evidence>
<dbReference type="Pfam" id="PF00471">
    <property type="entry name" value="Ribosomal_L33"/>
    <property type="match status" value="1"/>
</dbReference>
<dbReference type="HAMAP" id="MF_00294">
    <property type="entry name" value="Ribosomal_bL33"/>
    <property type="match status" value="1"/>
</dbReference>
<proteinExistence type="inferred from homology"/>
<dbReference type="SUPFAM" id="SSF57829">
    <property type="entry name" value="Zn-binding ribosomal proteins"/>
    <property type="match status" value="1"/>
</dbReference>
<protein>
    <recommendedName>
        <fullName evidence="4 5">Large ribosomal subunit protein bL33</fullName>
    </recommendedName>
</protein>
<evidence type="ECO:0000256" key="4">
    <source>
        <dbReference type="ARBA" id="ARBA00035176"/>
    </source>
</evidence>
<dbReference type="NCBIfam" id="NF001764">
    <property type="entry name" value="PRK00504.1"/>
    <property type="match status" value="1"/>
</dbReference>
<evidence type="ECO:0000313" key="6">
    <source>
        <dbReference type="EMBL" id="AEV17432.1"/>
    </source>
</evidence>
<keyword evidence="2 5" id="KW-0689">Ribosomal protein</keyword>
<keyword evidence="7" id="KW-1185">Reference proteome</keyword>
<sequence>MLMRQKVTLACVQCGSRNYTAAKQIRRLGERLMANKFCSTCNKHTIHRETK</sequence>
<dbReference type="Proteomes" id="UP000005636">
    <property type="component" value="Chromosome"/>
</dbReference>